<evidence type="ECO:0000313" key="6">
    <source>
        <dbReference type="Proteomes" id="UP000240811"/>
    </source>
</evidence>
<proteinExistence type="predicted"/>
<dbReference type="Gene3D" id="3.30.930.10">
    <property type="entry name" value="Bira Bifunctional Protein, Domain 2"/>
    <property type="match status" value="1"/>
</dbReference>
<dbReference type="NCBIfam" id="TIGR00462">
    <property type="entry name" value="genX"/>
    <property type="match status" value="1"/>
</dbReference>
<comment type="caution">
    <text evidence="5">The sequence shown here is derived from an EMBL/GenBank/DDBJ whole genome shotgun (WGS) entry which is preliminary data.</text>
</comment>
<name>A0A2T4VWZ4_9HYPH</name>
<keyword evidence="3" id="KW-0067">ATP-binding</keyword>
<dbReference type="GO" id="GO:0005829">
    <property type="term" value="C:cytosol"/>
    <property type="evidence" value="ECO:0007669"/>
    <property type="project" value="TreeGrafter"/>
</dbReference>
<evidence type="ECO:0000256" key="3">
    <source>
        <dbReference type="ARBA" id="ARBA00022840"/>
    </source>
</evidence>
<organism evidence="5 6">
    <name type="scientific">Candidatus Liberibacter europaeus</name>
    <dbReference type="NCBI Taxonomy" id="744859"/>
    <lineage>
        <taxon>Bacteria</taxon>
        <taxon>Pseudomonadati</taxon>
        <taxon>Pseudomonadota</taxon>
        <taxon>Alphaproteobacteria</taxon>
        <taxon>Hyphomicrobiales</taxon>
        <taxon>Rhizobiaceae</taxon>
        <taxon>Liberibacter</taxon>
    </lineage>
</organism>
<dbReference type="Proteomes" id="UP000240811">
    <property type="component" value="Unassembled WGS sequence"/>
</dbReference>
<dbReference type="PANTHER" id="PTHR42918">
    <property type="entry name" value="LYSYL-TRNA SYNTHETASE"/>
    <property type="match status" value="1"/>
</dbReference>
<evidence type="ECO:0000256" key="2">
    <source>
        <dbReference type="ARBA" id="ARBA00022741"/>
    </source>
</evidence>
<sequence>MNKTPSLPWWNSTFHQNRRPYLIKRNMIQKAIREYFFNNNFIEVDSISLQVSPGNETHIQAFSTDFITSDNKRKTFYLQTSPEFSCKKLLAAGEKKIFCFAHVWRNGEHDCLHQPEFIMLEWYRAQESYEQLMKDCMDIIRCAAEVAGKSEFCFQDISCNPLNDAEYITISEAFKKYANINLDATLDIIEQPNRNLLASQTMKSGIRVANDDTWSDIFSRILVEKIEPNLGIDRCTILDRYPSPESALAKVCSNDPRFTKRFELYACNIELCNAFEELIDPIEQRHRFEKEMSEKQKIYNDSYPIDEDFLSCLAEMPPSSGIALGFDRLVMLATGANNLEEIFWVPFAKY</sequence>
<dbReference type="InterPro" id="IPR045864">
    <property type="entry name" value="aa-tRNA-synth_II/BPL/LPL"/>
</dbReference>
<evidence type="ECO:0000256" key="1">
    <source>
        <dbReference type="ARBA" id="ARBA00022598"/>
    </source>
</evidence>
<feature type="domain" description="Aminoacyl-transfer RNA synthetases class-II family profile" evidence="4">
    <location>
        <begin position="25"/>
        <end position="346"/>
    </location>
</feature>
<keyword evidence="2" id="KW-0547">Nucleotide-binding</keyword>
<dbReference type="SUPFAM" id="SSF55681">
    <property type="entry name" value="Class II aaRS and biotin synthetases"/>
    <property type="match status" value="1"/>
</dbReference>
<dbReference type="EMBL" id="PSQJ01000005">
    <property type="protein sequence ID" value="PTL86302.1"/>
    <property type="molecule type" value="Genomic_DNA"/>
</dbReference>
<gene>
    <name evidence="5" type="ORF">C4617_04565</name>
</gene>
<dbReference type="GO" id="GO:0004824">
    <property type="term" value="F:lysine-tRNA ligase activity"/>
    <property type="evidence" value="ECO:0007669"/>
    <property type="project" value="InterPro"/>
</dbReference>
<dbReference type="GO" id="GO:0005524">
    <property type="term" value="F:ATP binding"/>
    <property type="evidence" value="ECO:0007669"/>
    <property type="project" value="UniProtKB-KW"/>
</dbReference>
<protein>
    <submittedName>
        <fullName evidence="5">EF-P lysine aminoacylase GenX</fullName>
    </submittedName>
</protein>
<evidence type="ECO:0000313" key="5">
    <source>
        <dbReference type="EMBL" id="PTL86302.1"/>
    </source>
</evidence>
<dbReference type="InterPro" id="IPR006195">
    <property type="entry name" value="aa-tRNA-synth_II"/>
</dbReference>
<dbReference type="AlphaFoldDB" id="A0A2T4VWZ4"/>
<dbReference type="PROSITE" id="PS50862">
    <property type="entry name" value="AA_TRNA_LIGASE_II"/>
    <property type="match status" value="1"/>
</dbReference>
<dbReference type="Pfam" id="PF00152">
    <property type="entry name" value="tRNA-synt_2"/>
    <property type="match status" value="1"/>
</dbReference>
<accession>A0A2T4VWZ4</accession>
<reference evidence="6" key="1">
    <citation type="submission" date="2018-02" db="EMBL/GenBank/DDBJ databases">
        <title>Genome sequence of Candidatus Liberibacter europaeus.</title>
        <authorList>
            <person name="Frampton R.A."/>
            <person name="Thompson S.M."/>
            <person name="David C."/>
            <person name="Addison S.M."/>
            <person name="Smith G.R."/>
        </authorList>
    </citation>
    <scope>NUCLEOTIDE SEQUENCE [LARGE SCALE GENOMIC DNA]</scope>
</reference>
<evidence type="ECO:0000259" key="4">
    <source>
        <dbReference type="PROSITE" id="PS50862"/>
    </source>
</evidence>
<keyword evidence="1" id="KW-0436">Ligase</keyword>
<dbReference type="InterPro" id="IPR004525">
    <property type="entry name" value="EpmA"/>
</dbReference>
<dbReference type="GO" id="GO:0006430">
    <property type="term" value="P:lysyl-tRNA aminoacylation"/>
    <property type="evidence" value="ECO:0007669"/>
    <property type="project" value="InterPro"/>
</dbReference>
<dbReference type="GO" id="GO:0000049">
    <property type="term" value="F:tRNA binding"/>
    <property type="evidence" value="ECO:0007669"/>
    <property type="project" value="TreeGrafter"/>
</dbReference>
<dbReference type="InterPro" id="IPR004364">
    <property type="entry name" value="Aa-tRNA-synt_II"/>
</dbReference>
<dbReference type="PANTHER" id="PTHR42918:SF6">
    <property type="entry name" value="ELONGATION FACTOR P--(R)-BETA-LYSINE LIGASE"/>
    <property type="match status" value="1"/>
</dbReference>